<feature type="region of interest" description="Disordered" evidence="4">
    <location>
        <begin position="359"/>
        <end position="381"/>
    </location>
</feature>
<evidence type="ECO:0000256" key="3">
    <source>
        <dbReference type="ARBA" id="ARBA00023033"/>
    </source>
</evidence>
<dbReference type="PANTHER" id="PTHR43747:SF5">
    <property type="entry name" value="FAD-BINDING DOMAIN-CONTAINING PROTEIN"/>
    <property type="match status" value="1"/>
</dbReference>
<accession>A0ABR2Y4P8</accession>
<sequence>MNLEYLVDATGRAGIILKNCKYNTSPQLKSVATWGYWEGGAVYAKGTEREGSPYFETLPNASGWVWYIPLHTGKVSVGVVMNQDKCTAKKREAKLDGKGLYLEATRTTPGVSGLLQKANVVSDAPACASLYVPMADDSACFIDSYFSYSVHLALTGGMSAAITVAAPIRGNCDELQASSWHSKKVAESYTRFLLGKLSQGEVAKTVELCFHAFVPVLEAAKEALVKKLRDLGVEHLIDGEDYEKGLEELGGRILDLITLEIILSPEKIRIIHTIRARRMLRFEDLLNFDNFGTDITDGLSPNLVCGALGLVTPEHRKVFHADVLAKIFGEGKMNAQKQPTEQRLSPAIEVMEVEIEATPNTPVEVKTEELAAGSGDGRTQA</sequence>
<dbReference type="InterPro" id="IPR036188">
    <property type="entry name" value="FAD/NAD-bd_sf"/>
</dbReference>
<dbReference type="PANTHER" id="PTHR43747">
    <property type="entry name" value="FAD-BINDING PROTEIN"/>
    <property type="match status" value="1"/>
</dbReference>
<comment type="similarity">
    <text evidence="1">Belongs to the flavin-dependent halogenase family.</text>
</comment>
<keyword evidence="6" id="KW-1185">Reference proteome</keyword>
<keyword evidence="2" id="KW-0560">Oxidoreductase</keyword>
<dbReference type="Proteomes" id="UP001465668">
    <property type="component" value="Unassembled WGS sequence"/>
</dbReference>
<gene>
    <name evidence="5" type="ORF">SCAR479_04916</name>
</gene>
<evidence type="ECO:0000256" key="2">
    <source>
        <dbReference type="ARBA" id="ARBA00023002"/>
    </source>
</evidence>
<evidence type="ECO:0000313" key="5">
    <source>
        <dbReference type="EMBL" id="KAK9781095.1"/>
    </source>
</evidence>
<dbReference type="Pfam" id="PF04820">
    <property type="entry name" value="Trp_halogenase"/>
    <property type="match status" value="1"/>
</dbReference>
<evidence type="ECO:0000256" key="1">
    <source>
        <dbReference type="ARBA" id="ARBA00005706"/>
    </source>
</evidence>
<keyword evidence="3" id="KW-0503">Monooxygenase</keyword>
<evidence type="ECO:0000256" key="4">
    <source>
        <dbReference type="SAM" id="MobiDB-lite"/>
    </source>
</evidence>
<dbReference type="InterPro" id="IPR050816">
    <property type="entry name" value="Flavin-dep_Halogenase_NPB"/>
</dbReference>
<protein>
    <submittedName>
        <fullName evidence="5">Uncharacterized protein</fullName>
    </submittedName>
</protein>
<proteinExistence type="inferred from homology"/>
<comment type="caution">
    <text evidence="5">The sequence shown here is derived from an EMBL/GenBank/DDBJ whole genome shotgun (WGS) entry which is preliminary data.</text>
</comment>
<dbReference type="EMBL" id="JARVKM010000004">
    <property type="protein sequence ID" value="KAK9781095.1"/>
    <property type="molecule type" value="Genomic_DNA"/>
</dbReference>
<dbReference type="InterPro" id="IPR006905">
    <property type="entry name" value="Flavin_halogenase"/>
</dbReference>
<name>A0ABR2Y4P8_9PEZI</name>
<dbReference type="Gene3D" id="3.50.50.60">
    <property type="entry name" value="FAD/NAD(P)-binding domain"/>
    <property type="match status" value="1"/>
</dbReference>
<evidence type="ECO:0000313" key="6">
    <source>
        <dbReference type="Proteomes" id="UP001465668"/>
    </source>
</evidence>
<reference evidence="5 6" key="1">
    <citation type="submission" date="2024-02" db="EMBL/GenBank/DDBJ databases">
        <title>First draft genome assembly of two strains of Seiridium cardinale.</title>
        <authorList>
            <person name="Emiliani G."/>
            <person name="Scali E."/>
        </authorList>
    </citation>
    <scope>NUCLEOTIDE SEQUENCE [LARGE SCALE GENOMIC DNA]</scope>
    <source>
        <strain evidence="5 6">BM-138-000479</strain>
    </source>
</reference>
<organism evidence="5 6">
    <name type="scientific">Seiridium cardinale</name>
    <dbReference type="NCBI Taxonomy" id="138064"/>
    <lineage>
        <taxon>Eukaryota</taxon>
        <taxon>Fungi</taxon>
        <taxon>Dikarya</taxon>
        <taxon>Ascomycota</taxon>
        <taxon>Pezizomycotina</taxon>
        <taxon>Sordariomycetes</taxon>
        <taxon>Xylariomycetidae</taxon>
        <taxon>Amphisphaeriales</taxon>
        <taxon>Sporocadaceae</taxon>
        <taxon>Seiridium</taxon>
    </lineage>
</organism>